<reference evidence="1" key="1">
    <citation type="submission" date="2020-04" db="EMBL/GenBank/DDBJ databases">
        <authorList>
            <person name="Alioto T."/>
            <person name="Alioto T."/>
            <person name="Gomez Garrido J."/>
        </authorList>
    </citation>
    <scope>NUCLEOTIDE SEQUENCE</scope>
    <source>
        <strain evidence="1">A484AB</strain>
    </source>
</reference>
<sequence>MSVELVALTEYCLQDGRIGMENTLRQSFGSSPTIAALDPNVRSMVIDAMWACIQDLRNDVNVRESALMPFVVRKEKRKAKKTESPSPKMERK</sequence>
<name>A0A7D9M9Q7_PARCT</name>
<accession>A0A7D9M9Q7</accession>
<proteinExistence type="predicted"/>
<keyword evidence="2" id="KW-1185">Reference proteome</keyword>
<organism evidence="1 2">
    <name type="scientific">Paramuricea clavata</name>
    <name type="common">Red gorgonian</name>
    <name type="synonym">Violescent sea-whip</name>
    <dbReference type="NCBI Taxonomy" id="317549"/>
    <lineage>
        <taxon>Eukaryota</taxon>
        <taxon>Metazoa</taxon>
        <taxon>Cnidaria</taxon>
        <taxon>Anthozoa</taxon>
        <taxon>Octocorallia</taxon>
        <taxon>Malacalcyonacea</taxon>
        <taxon>Plexauridae</taxon>
        <taxon>Paramuricea</taxon>
    </lineage>
</organism>
<comment type="caution">
    <text evidence="1">The sequence shown here is derived from an EMBL/GenBank/DDBJ whole genome shotgun (WGS) entry which is preliminary data.</text>
</comment>
<gene>
    <name evidence="1" type="ORF">PACLA_8A081451</name>
</gene>
<dbReference type="Proteomes" id="UP001152795">
    <property type="component" value="Unassembled WGS sequence"/>
</dbReference>
<dbReference type="AlphaFoldDB" id="A0A7D9M9Q7"/>
<feature type="non-terminal residue" evidence="1">
    <location>
        <position position="92"/>
    </location>
</feature>
<dbReference type="EMBL" id="CACRXK020036917">
    <property type="protein sequence ID" value="CAB4044934.1"/>
    <property type="molecule type" value="Genomic_DNA"/>
</dbReference>
<protein>
    <submittedName>
        <fullName evidence="1">Uncharacterized protein</fullName>
    </submittedName>
</protein>
<evidence type="ECO:0000313" key="2">
    <source>
        <dbReference type="Proteomes" id="UP001152795"/>
    </source>
</evidence>
<evidence type="ECO:0000313" key="1">
    <source>
        <dbReference type="EMBL" id="CAB4044934.1"/>
    </source>
</evidence>